<dbReference type="Proteomes" id="UP000008792">
    <property type="component" value="Unassembled WGS sequence"/>
</dbReference>
<evidence type="ECO:0000256" key="5">
    <source>
        <dbReference type="ARBA" id="ARBA00023136"/>
    </source>
</evidence>
<feature type="transmembrane region" description="Helical" evidence="6">
    <location>
        <begin position="92"/>
        <end position="113"/>
    </location>
</feature>
<keyword evidence="5 6" id="KW-0472">Membrane</keyword>
<feature type="transmembrane region" description="Helical" evidence="6">
    <location>
        <begin position="180"/>
        <end position="206"/>
    </location>
</feature>
<name>B4MDH1_DROVI</name>
<dbReference type="HOGENOM" id="CLU_1103751_0_0_1"/>
<comment type="similarity">
    <text evidence="2">Belongs to the SURF4 family.</text>
</comment>
<evidence type="ECO:0000313" key="8">
    <source>
        <dbReference type="Proteomes" id="UP000008792"/>
    </source>
</evidence>
<accession>B4MDH1</accession>
<dbReference type="InterPro" id="IPR002995">
    <property type="entry name" value="Surf4"/>
</dbReference>
<dbReference type="KEGG" id="dvi:6635778"/>
<evidence type="ECO:0000256" key="2">
    <source>
        <dbReference type="ARBA" id="ARBA00006945"/>
    </source>
</evidence>
<keyword evidence="4 6" id="KW-1133">Transmembrane helix</keyword>
<proteinExistence type="inferred from homology"/>
<gene>
    <name evidence="7" type="primary">Dvir\GJ16176</name>
    <name evidence="7" type="ORF">Dvir_GJ16176</name>
</gene>
<evidence type="ECO:0000256" key="4">
    <source>
        <dbReference type="ARBA" id="ARBA00022989"/>
    </source>
</evidence>
<comment type="subcellular location">
    <subcellularLocation>
        <location evidence="1">Membrane</location>
        <topology evidence="1">Multi-pass membrane protein</topology>
    </subcellularLocation>
</comment>
<feature type="transmembrane region" description="Helical" evidence="6">
    <location>
        <begin position="52"/>
        <end position="85"/>
    </location>
</feature>
<keyword evidence="3 6" id="KW-0812">Transmembrane</keyword>
<sequence>MVTRKFIALTGNVALRGKKKFQKCIPEMMPIFIIFSYLEGALQSTFRLRIEATAIAIIIDSSVLVGGIYVVFDILVILTAAGLIACHKSETVAISLLLLHHTLHCFFFTMWSLNQALHDFVDVGTLLLLLALRERERATFEEALRKQRTVQRLLLVARVCMCGIYVLWCRETENVINDRFAMVCGICVLLGFYCQLAASLTVLTLIWHDCCMVNWSFMLGWDDLTISVSIISSLILKVAGYLLMARLGAGKWSLDARL</sequence>
<evidence type="ECO:0000313" key="7">
    <source>
        <dbReference type="EMBL" id="EDW71232.2"/>
    </source>
</evidence>
<dbReference type="GO" id="GO:0016020">
    <property type="term" value="C:membrane"/>
    <property type="evidence" value="ECO:0007669"/>
    <property type="project" value="UniProtKB-SubCell"/>
</dbReference>
<dbReference type="EMBL" id="CH940661">
    <property type="protein sequence ID" value="EDW71232.2"/>
    <property type="molecule type" value="Genomic_DNA"/>
</dbReference>
<keyword evidence="8" id="KW-1185">Reference proteome</keyword>
<evidence type="ECO:0000256" key="6">
    <source>
        <dbReference type="SAM" id="Phobius"/>
    </source>
</evidence>
<feature type="transmembrane region" description="Helical" evidence="6">
    <location>
        <begin position="150"/>
        <end position="168"/>
    </location>
</feature>
<dbReference type="AlphaFoldDB" id="B4MDH1"/>
<dbReference type="OrthoDB" id="7867214at2759"/>
<feature type="transmembrane region" description="Helical" evidence="6">
    <location>
        <begin position="226"/>
        <end position="244"/>
    </location>
</feature>
<evidence type="ECO:0000256" key="1">
    <source>
        <dbReference type="ARBA" id="ARBA00004141"/>
    </source>
</evidence>
<dbReference type="eggNOG" id="KOG3998">
    <property type="taxonomic scope" value="Eukaryota"/>
</dbReference>
<feature type="transmembrane region" description="Helical" evidence="6">
    <location>
        <begin position="28"/>
        <end position="46"/>
    </location>
</feature>
<protein>
    <submittedName>
        <fullName evidence="7">Uncharacterized protein</fullName>
    </submittedName>
</protein>
<reference evidence="7 8" key="1">
    <citation type="journal article" date="2007" name="Nature">
        <title>Evolution of genes and genomes on the Drosophila phylogeny.</title>
        <authorList>
            <consortium name="Drosophila 12 Genomes Consortium"/>
            <person name="Clark A.G."/>
            <person name="Eisen M.B."/>
            <person name="Smith D.R."/>
            <person name="Bergman C.M."/>
            <person name="Oliver B."/>
            <person name="Markow T.A."/>
            <person name="Kaufman T.C."/>
            <person name="Kellis M."/>
            <person name="Gelbart W."/>
            <person name="Iyer V.N."/>
            <person name="Pollard D.A."/>
            <person name="Sackton T.B."/>
            <person name="Larracuente A.M."/>
            <person name="Singh N.D."/>
            <person name="Abad J.P."/>
            <person name="Abt D.N."/>
            <person name="Adryan B."/>
            <person name="Aguade M."/>
            <person name="Akashi H."/>
            <person name="Anderson W.W."/>
            <person name="Aquadro C.F."/>
            <person name="Ardell D.H."/>
            <person name="Arguello R."/>
            <person name="Artieri C.G."/>
            <person name="Barbash D.A."/>
            <person name="Barker D."/>
            <person name="Barsanti P."/>
            <person name="Batterham P."/>
            <person name="Batzoglou S."/>
            <person name="Begun D."/>
            <person name="Bhutkar A."/>
            <person name="Blanco E."/>
            <person name="Bosak S.A."/>
            <person name="Bradley R.K."/>
            <person name="Brand A.D."/>
            <person name="Brent M.R."/>
            <person name="Brooks A.N."/>
            <person name="Brown R.H."/>
            <person name="Butlin R.K."/>
            <person name="Caggese C."/>
            <person name="Calvi B.R."/>
            <person name="Bernardo de Carvalho A."/>
            <person name="Caspi A."/>
            <person name="Castrezana S."/>
            <person name="Celniker S.E."/>
            <person name="Chang J.L."/>
            <person name="Chapple C."/>
            <person name="Chatterji S."/>
            <person name="Chinwalla A."/>
            <person name="Civetta A."/>
            <person name="Clifton S.W."/>
            <person name="Comeron J.M."/>
            <person name="Costello J.C."/>
            <person name="Coyne J.A."/>
            <person name="Daub J."/>
            <person name="David R.G."/>
            <person name="Delcher A.L."/>
            <person name="Delehaunty K."/>
            <person name="Do C.B."/>
            <person name="Ebling H."/>
            <person name="Edwards K."/>
            <person name="Eickbush T."/>
            <person name="Evans J.D."/>
            <person name="Filipski A."/>
            <person name="Findeiss S."/>
            <person name="Freyhult E."/>
            <person name="Fulton L."/>
            <person name="Fulton R."/>
            <person name="Garcia A.C."/>
            <person name="Gardiner A."/>
            <person name="Garfield D.A."/>
            <person name="Garvin B.E."/>
            <person name="Gibson G."/>
            <person name="Gilbert D."/>
            <person name="Gnerre S."/>
            <person name="Godfrey J."/>
            <person name="Good R."/>
            <person name="Gotea V."/>
            <person name="Gravely B."/>
            <person name="Greenberg A.J."/>
            <person name="Griffiths-Jones S."/>
            <person name="Gross S."/>
            <person name="Guigo R."/>
            <person name="Gustafson E.A."/>
            <person name="Haerty W."/>
            <person name="Hahn M.W."/>
            <person name="Halligan D.L."/>
            <person name="Halpern A.L."/>
            <person name="Halter G.M."/>
            <person name="Han M.V."/>
            <person name="Heger A."/>
            <person name="Hillier L."/>
            <person name="Hinrichs A.S."/>
            <person name="Holmes I."/>
            <person name="Hoskins R.A."/>
            <person name="Hubisz M.J."/>
            <person name="Hultmark D."/>
            <person name="Huntley M.A."/>
            <person name="Jaffe D.B."/>
            <person name="Jagadeeshan S."/>
            <person name="Jeck W.R."/>
            <person name="Johnson J."/>
            <person name="Jones C.D."/>
            <person name="Jordan W.C."/>
            <person name="Karpen G.H."/>
            <person name="Kataoka E."/>
            <person name="Keightley P.D."/>
            <person name="Kheradpour P."/>
            <person name="Kirkness E.F."/>
            <person name="Koerich L.B."/>
            <person name="Kristiansen K."/>
            <person name="Kudrna D."/>
            <person name="Kulathinal R.J."/>
            <person name="Kumar S."/>
            <person name="Kwok R."/>
            <person name="Lander E."/>
            <person name="Langley C.H."/>
            <person name="Lapoint R."/>
            <person name="Lazzaro B.P."/>
            <person name="Lee S.J."/>
            <person name="Levesque L."/>
            <person name="Li R."/>
            <person name="Lin C.F."/>
            <person name="Lin M.F."/>
            <person name="Lindblad-Toh K."/>
            <person name="Llopart A."/>
            <person name="Long M."/>
            <person name="Low L."/>
            <person name="Lozovsky E."/>
            <person name="Lu J."/>
            <person name="Luo M."/>
            <person name="Machado C.A."/>
            <person name="Makalowski W."/>
            <person name="Marzo M."/>
            <person name="Matsuda M."/>
            <person name="Matzkin L."/>
            <person name="McAllister B."/>
            <person name="McBride C.S."/>
            <person name="McKernan B."/>
            <person name="McKernan K."/>
            <person name="Mendez-Lago M."/>
            <person name="Minx P."/>
            <person name="Mollenhauer M.U."/>
            <person name="Montooth K."/>
            <person name="Mount S.M."/>
            <person name="Mu X."/>
            <person name="Myers E."/>
            <person name="Negre B."/>
            <person name="Newfeld S."/>
            <person name="Nielsen R."/>
            <person name="Noor M.A."/>
            <person name="O'Grady P."/>
            <person name="Pachter L."/>
            <person name="Papaceit M."/>
            <person name="Parisi M.J."/>
            <person name="Parisi M."/>
            <person name="Parts L."/>
            <person name="Pedersen J.S."/>
            <person name="Pesole G."/>
            <person name="Phillippy A.M."/>
            <person name="Ponting C.P."/>
            <person name="Pop M."/>
            <person name="Porcelli D."/>
            <person name="Powell J.R."/>
            <person name="Prohaska S."/>
            <person name="Pruitt K."/>
            <person name="Puig M."/>
            <person name="Quesneville H."/>
            <person name="Ram K.R."/>
            <person name="Rand D."/>
            <person name="Rasmussen M.D."/>
            <person name="Reed L.K."/>
            <person name="Reenan R."/>
            <person name="Reily A."/>
            <person name="Remington K.A."/>
            <person name="Rieger T.T."/>
            <person name="Ritchie M.G."/>
            <person name="Robin C."/>
            <person name="Rogers Y.H."/>
            <person name="Rohde C."/>
            <person name="Rozas J."/>
            <person name="Rubenfield M.J."/>
            <person name="Ruiz A."/>
            <person name="Russo S."/>
            <person name="Salzberg S.L."/>
            <person name="Sanchez-Gracia A."/>
            <person name="Saranga D.J."/>
            <person name="Sato H."/>
            <person name="Schaeffer S.W."/>
            <person name="Schatz M.C."/>
            <person name="Schlenke T."/>
            <person name="Schwartz R."/>
            <person name="Segarra C."/>
            <person name="Singh R.S."/>
            <person name="Sirot L."/>
            <person name="Sirota M."/>
            <person name="Sisneros N.B."/>
            <person name="Smith C.D."/>
            <person name="Smith T.F."/>
            <person name="Spieth J."/>
            <person name="Stage D.E."/>
            <person name="Stark A."/>
            <person name="Stephan W."/>
            <person name="Strausberg R.L."/>
            <person name="Strempel S."/>
            <person name="Sturgill D."/>
            <person name="Sutton G."/>
            <person name="Sutton G.G."/>
            <person name="Tao W."/>
            <person name="Teichmann S."/>
            <person name="Tobari Y.N."/>
            <person name="Tomimura Y."/>
            <person name="Tsolas J.M."/>
            <person name="Valente V.L."/>
            <person name="Venter E."/>
            <person name="Venter J.C."/>
            <person name="Vicario S."/>
            <person name="Vieira F.G."/>
            <person name="Vilella A.J."/>
            <person name="Villasante A."/>
            <person name="Walenz B."/>
            <person name="Wang J."/>
            <person name="Wasserman M."/>
            <person name="Watts T."/>
            <person name="Wilson D."/>
            <person name="Wilson R.K."/>
            <person name="Wing R.A."/>
            <person name="Wolfner M.F."/>
            <person name="Wong A."/>
            <person name="Wong G.K."/>
            <person name="Wu C.I."/>
            <person name="Wu G."/>
            <person name="Yamamoto D."/>
            <person name="Yang H.P."/>
            <person name="Yang S.P."/>
            <person name="Yorke J.A."/>
            <person name="Yoshida K."/>
            <person name="Zdobnov E."/>
            <person name="Zhang P."/>
            <person name="Zhang Y."/>
            <person name="Zimin A.V."/>
            <person name="Baldwin J."/>
            <person name="Abdouelleil A."/>
            <person name="Abdulkadir J."/>
            <person name="Abebe A."/>
            <person name="Abera B."/>
            <person name="Abreu J."/>
            <person name="Acer S.C."/>
            <person name="Aftuck L."/>
            <person name="Alexander A."/>
            <person name="An P."/>
            <person name="Anderson E."/>
            <person name="Anderson S."/>
            <person name="Arachi H."/>
            <person name="Azer M."/>
            <person name="Bachantsang P."/>
            <person name="Barry A."/>
            <person name="Bayul T."/>
            <person name="Berlin A."/>
            <person name="Bessette D."/>
            <person name="Bloom T."/>
            <person name="Blye J."/>
            <person name="Boguslavskiy L."/>
            <person name="Bonnet C."/>
            <person name="Boukhgalter B."/>
            <person name="Bourzgui I."/>
            <person name="Brown A."/>
            <person name="Cahill P."/>
            <person name="Channer S."/>
            <person name="Cheshatsang Y."/>
            <person name="Chuda L."/>
            <person name="Citroen M."/>
            <person name="Collymore A."/>
            <person name="Cooke P."/>
            <person name="Costello M."/>
            <person name="D'Aco K."/>
            <person name="Daza R."/>
            <person name="De Haan G."/>
            <person name="DeGray S."/>
            <person name="DeMaso C."/>
            <person name="Dhargay N."/>
            <person name="Dooley K."/>
            <person name="Dooley E."/>
            <person name="Doricent M."/>
            <person name="Dorje P."/>
            <person name="Dorjee K."/>
            <person name="Dupes A."/>
            <person name="Elong R."/>
            <person name="Falk J."/>
            <person name="Farina A."/>
            <person name="Faro S."/>
            <person name="Ferguson D."/>
            <person name="Fisher S."/>
            <person name="Foley C.D."/>
            <person name="Franke A."/>
            <person name="Friedrich D."/>
            <person name="Gadbois L."/>
            <person name="Gearin G."/>
            <person name="Gearin C.R."/>
            <person name="Giannoukos G."/>
            <person name="Goode T."/>
            <person name="Graham J."/>
            <person name="Grandbois E."/>
            <person name="Grewal S."/>
            <person name="Gyaltsen K."/>
            <person name="Hafez N."/>
            <person name="Hagos B."/>
            <person name="Hall J."/>
            <person name="Henson C."/>
            <person name="Hollinger A."/>
            <person name="Honan T."/>
            <person name="Huard M.D."/>
            <person name="Hughes L."/>
            <person name="Hurhula B."/>
            <person name="Husby M.E."/>
            <person name="Kamat A."/>
            <person name="Kanga B."/>
            <person name="Kashin S."/>
            <person name="Khazanovich D."/>
            <person name="Kisner P."/>
            <person name="Lance K."/>
            <person name="Lara M."/>
            <person name="Lee W."/>
            <person name="Lennon N."/>
            <person name="Letendre F."/>
            <person name="LeVine R."/>
            <person name="Lipovsky A."/>
            <person name="Liu X."/>
            <person name="Liu J."/>
            <person name="Liu S."/>
            <person name="Lokyitsang T."/>
            <person name="Lokyitsang Y."/>
            <person name="Lubonja R."/>
            <person name="Lui A."/>
            <person name="MacDonald P."/>
            <person name="Magnisalis V."/>
            <person name="Maru K."/>
            <person name="Matthews C."/>
            <person name="McCusker W."/>
            <person name="McDonough S."/>
            <person name="Mehta T."/>
            <person name="Meldrim J."/>
            <person name="Meneus L."/>
            <person name="Mihai O."/>
            <person name="Mihalev A."/>
            <person name="Mihova T."/>
            <person name="Mittelman R."/>
            <person name="Mlenga V."/>
            <person name="Montmayeur A."/>
            <person name="Mulrain L."/>
            <person name="Navidi A."/>
            <person name="Naylor J."/>
            <person name="Negash T."/>
            <person name="Nguyen T."/>
            <person name="Nguyen N."/>
            <person name="Nicol R."/>
            <person name="Norbu C."/>
            <person name="Norbu N."/>
            <person name="Novod N."/>
            <person name="O'Neill B."/>
            <person name="Osman S."/>
            <person name="Markiewicz E."/>
            <person name="Oyono O.L."/>
            <person name="Patti C."/>
            <person name="Phunkhang P."/>
            <person name="Pierre F."/>
            <person name="Priest M."/>
            <person name="Raghuraman S."/>
            <person name="Rege F."/>
            <person name="Reyes R."/>
            <person name="Rise C."/>
            <person name="Rogov P."/>
            <person name="Ross K."/>
            <person name="Ryan E."/>
            <person name="Settipalli S."/>
            <person name="Shea T."/>
            <person name="Sherpa N."/>
            <person name="Shi L."/>
            <person name="Shih D."/>
            <person name="Sparrow T."/>
            <person name="Spaulding J."/>
            <person name="Stalker J."/>
            <person name="Stange-Thomann N."/>
            <person name="Stavropoulos S."/>
            <person name="Stone C."/>
            <person name="Strader C."/>
            <person name="Tesfaye S."/>
            <person name="Thomson T."/>
            <person name="Thoulutsang Y."/>
            <person name="Thoulutsang D."/>
            <person name="Topham K."/>
            <person name="Topping I."/>
            <person name="Tsamla T."/>
            <person name="Vassiliev H."/>
            <person name="Vo A."/>
            <person name="Wangchuk T."/>
            <person name="Wangdi T."/>
            <person name="Weiand M."/>
            <person name="Wilkinson J."/>
            <person name="Wilson A."/>
            <person name="Yadav S."/>
            <person name="Young G."/>
            <person name="Yu Q."/>
            <person name="Zembek L."/>
            <person name="Zhong D."/>
            <person name="Zimmer A."/>
            <person name="Zwirko Z."/>
            <person name="Jaffe D.B."/>
            <person name="Alvarez P."/>
            <person name="Brockman W."/>
            <person name="Butler J."/>
            <person name="Chin C."/>
            <person name="Gnerre S."/>
            <person name="Grabherr M."/>
            <person name="Kleber M."/>
            <person name="Mauceli E."/>
            <person name="MacCallum I."/>
        </authorList>
    </citation>
    <scope>NUCLEOTIDE SEQUENCE [LARGE SCALE GENOMIC DNA]</scope>
    <source>
        <strain evidence="8">Tucson 15010-1051.87</strain>
    </source>
</reference>
<dbReference type="STRING" id="7244.B4MDH1"/>
<organism evidence="7 8">
    <name type="scientific">Drosophila virilis</name>
    <name type="common">Fruit fly</name>
    <dbReference type="NCBI Taxonomy" id="7244"/>
    <lineage>
        <taxon>Eukaryota</taxon>
        <taxon>Metazoa</taxon>
        <taxon>Ecdysozoa</taxon>
        <taxon>Arthropoda</taxon>
        <taxon>Hexapoda</taxon>
        <taxon>Insecta</taxon>
        <taxon>Pterygota</taxon>
        <taxon>Neoptera</taxon>
        <taxon>Endopterygota</taxon>
        <taxon>Diptera</taxon>
        <taxon>Brachycera</taxon>
        <taxon>Muscomorpha</taxon>
        <taxon>Ephydroidea</taxon>
        <taxon>Drosophilidae</taxon>
        <taxon>Drosophila</taxon>
    </lineage>
</organism>
<dbReference type="InParanoid" id="B4MDH1"/>
<evidence type="ECO:0000256" key="3">
    <source>
        <dbReference type="ARBA" id="ARBA00022692"/>
    </source>
</evidence>
<dbReference type="Pfam" id="PF02077">
    <property type="entry name" value="SURF4"/>
    <property type="match status" value="1"/>
</dbReference>